<evidence type="ECO:0000259" key="4">
    <source>
        <dbReference type="SMART" id="SM00965"/>
    </source>
</evidence>
<organism evidence="5 6">
    <name type="scientific">Collimonas rhizosphaerae</name>
    <dbReference type="NCBI Taxonomy" id="3126357"/>
    <lineage>
        <taxon>Bacteria</taxon>
        <taxon>Pseudomonadati</taxon>
        <taxon>Pseudomonadota</taxon>
        <taxon>Betaproteobacteria</taxon>
        <taxon>Burkholderiales</taxon>
        <taxon>Oxalobacteraceae</taxon>
        <taxon>Collimonas</taxon>
    </lineage>
</organism>
<keyword evidence="2" id="KW-0472">Membrane</keyword>
<keyword evidence="6" id="KW-1185">Reference proteome</keyword>
<dbReference type="Pfam" id="PF07660">
    <property type="entry name" value="STN"/>
    <property type="match status" value="1"/>
</dbReference>
<evidence type="ECO:0000313" key="6">
    <source>
        <dbReference type="Proteomes" id="UP001495910"/>
    </source>
</evidence>
<reference evidence="5 6" key="1">
    <citation type="submission" date="2024-02" db="EMBL/GenBank/DDBJ databases">
        <title>Draft genome sequence of Collimonas sp. strain H4R21, an effective mineral-weathering bacterial strain isolated from the beech rhizosphere.</title>
        <authorList>
            <person name="Morin E."/>
            <person name="Uroz S."/>
            <person name="Leveau J.H.J."/>
            <person name="Kumar R."/>
            <person name="Rey M.W."/>
            <person name="Pham J."/>
        </authorList>
    </citation>
    <scope>NUCLEOTIDE SEQUENCE [LARGE SCALE GENOMIC DNA]</scope>
    <source>
        <strain evidence="5 6">H4R21</strain>
    </source>
</reference>
<dbReference type="InterPro" id="IPR011662">
    <property type="entry name" value="Secretin/TonB_short_N"/>
</dbReference>
<proteinExistence type="predicted"/>
<evidence type="ECO:0000313" key="5">
    <source>
        <dbReference type="EMBL" id="MEM4989982.1"/>
    </source>
</evidence>
<keyword evidence="1" id="KW-0813">Transport</keyword>
<evidence type="ECO:0000256" key="2">
    <source>
        <dbReference type="ARBA" id="ARBA00023136"/>
    </source>
</evidence>
<protein>
    <submittedName>
        <fullName evidence="5">STN domain-containing protein</fullName>
    </submittedName>
</protein>
<gene>
    <name evidence="5" type="ORF">V8G57_21515</name>
</gene>
<dbReference type="EMBL" id="JBANDC010000019">
    <property type="protein sequence ID" value="MEM4989982.1"/>
    <property type="molecule type" value="Genomic_DNA"/>
</dbReference>
<dbReference type="RefSeq" id="WP_342831128.1">
    <property type="nucleotide sequence ID" value="NZ_JBANDC010000019.1"/>
</dbReference>
<sequence>MAFQRARYTVWGLLLAAALSLRVAGAEAGRSYAITAGPLSQKLALFAATAGISIIYEPESVRNKCSPGLEGNFPLVEAFARLLRGTGLESVAKAEQGYLLRGIAQAPARAAPYRHETPAIAPAEIRPPE</sequence>
<name>A0ABU9Q152_9BURK</name>
<comment type="caution">
    <text evidence="5">The sequence shown here is derived from an EMBL/GenBank/DDBJ whole genome shotgun (WGS) entry which is preliminary data.</text>
</comment>
<feature type="domain" description="Secretin/TonB short N-terminal" evidence="4">
    <location>
        <begin position="52"/>
        <end position="103"/>
    </location>
</feature>
<evidence type="ECO:0000256" key="3">
    <source>
        <dbReference type="ARBA" id="ARBA00023237"/>
    </source>
</evidence>
<dbReference type="Proteomes" id="UP001495910">
    <property type="component" value="Unassembled WGS sequence"/>
</dbReference>
<accession>A0ABU9Q152</accession>
<evidence type="ECO:0000256" key="1">
    <source>
        <dbReference type="ARBA" id="ARBA00022448"/>
    </source>
</evidence>
<keyword evidence="3" id="KW-0998">Cell outer membrane</keyword>
<dbReference type="Gene3D" id="3.55.50.30">
    <property type="match status" value="1"/>
</dbReference>
<dbReference type="SMART" id="SM00965">
    <property type="entry name" value="STN"/>
    <property type="match status" value="1"/>
</dbReference>